<keyword evidence="3" id="KW-1185">Reference proteome</keyword>
<dbReference type="AlphaFoldDB" id="A0A8X7UFQ8"/>
<comment type="caution">
    <text evidence="2">The sequence shown here is derived from an EMBL/GenBank/DDBJ whole genome shotgun (WGS) entry which is preliminary data.</text>
</comment>
<organism evidence="2 3">
    <name type="scientific">Brassica carinata</name>
    <name type="common">Ethiopian mustard</name>
    <name type="synonym">Abyssinian cabbage</name>
    <dbReference type="NCBI Taxonomy" id="52824"/>
    <lineage>
        <taxon>Eukaryota</taxon>
        <taxon>Viridiplantae</taxon>
        <taxon>Streptophyta</taxon>
        <taxon>Embryophyta</taxon>
        <taxon>Tracheophyta</taxon>
        <taxon>Spermatophyta</taxon>
        <taxon>Magnoliopsida</taxon>
        <taxon>eudicotyledons</taxon>
        <taxon>Gunneridae</taxon>
        <taxon>Pentapetalae</taxon>
        <taxon>rosids</taxon>
        <taxon>malvids</taxon>
        <taxon>Brassicales</taxon>
        <taxon>Brassicaceae</taxon>
        <taxon>Brassiceae</taxon>
        <taxon>Brassica</taxon>
    </lineage>
</organism>
<dbReference type="OrthoDB" id="10418934at2759"/>
<feature type="compositionally biased region" description="Polar residues" evidence="1">
    <location>
        <begin position="42"/>
        <end position="53"/>
    </location>
</feature>
<evidence type="ECO:0000313" key="3">
    <source>
        <dbReference type="Proteomes" id="UP000886595"/>
    </source>
</evidence>
<sequence>MGTSQIFQGDTGASSSSQLPADALISLQLPLSLLMDPAQNFPGASTSSQSSQVPPEARNASDAVIKILKQMLSWLDQMLSKQDQMLKQDQVGANQSQYTNDEQVLDSRRQRTSDSPTL</sequence>
<dbReference type="EMBL" id="JAAMPC010000012">
    <property type="protein sequence ID" value="KAG2274326.1"/>
    <property type="molecule type" value="Genomic_DNA"/>
</dbReference>
<accession>A0A8X7UFQ8</accession>
<dbReference type="Proteomes" id="UP000886595">
    <property type="component" value="Unassembled WGS sequence"/>
</dbReference>
<evidence type="ECO:0000313" key="2">
    <source>
        <dbReference type="EMBL" id="KAG2274326.1"/>
    </source>
</evidence>
<name>A0A8X7UFQ8_BRACI</name>
<reference evidence="2 3" key="1">
    <citation type="submission" date="2020-02" db="EMBL/GenBank/DDBJ databases">
        <authorList>
            <person name="Ma Q."/>
            <person name="Huang Y."/>
            <person name="Song X."/>
            <person name="Pei D."/>
        </authorList>
    </citation>
    <scope>NUCLEOTIDE SEQUENCE [LARGE SCALE GENOMIC DNA]</scope>
    <source>
        <strain evidence="2">Sxm20200214</strain>
        <tissue evidence="2">Leaf</tissue>
    </source>
</reference>
<gene>
    <name evidence="2" type="ORF">Bca52824_056881</name>
</gene>
<feature type="compositionally biased region" description="Polar residues" evidence="1">
    <location>
        <begin position="86"/>
        <end position="102"/>
    </location>
</feature>
<evidence type="ECO:0000256" key="1">
    <source>
        <dbReference type="SAM" id="MobiDB-lite"/>
    </source>
</evidence>
<proteinExistence type="predicted"/>
<feature type="region of interest" description="Disordered" evidence="1">
    <location>
        <begin position="86"/>
        <end position="118"/>
    </location>
</feature>
<feature type="region of interest" description="Disordered" evidence="1">
    <location>
        <begin position="36"/>
        <end position="59"/>
    </location>
</feature>
<protein>
    <submittedName>
        <fullName evidence="2">Uncharacterized protein</fullName>
    </submittedName>
</protein>